<evidence type="ECO:0000313" key="18">
    <source>
        <dbReference type="EMBL" id="AWI75490.1"/>
    </source>
</evidence>
<evidence type="ECO:0000256" key="6">
    <source>
        <dbReference type="ARBA" id="ARBA00022553"/>
    </source>
</evidence>
<organism evidence="18 19">
    <name type="scientific">Parazoarcus communis</name>
    <dbReference type="NCBI Taxonomy" id="41977"/>
    <lineage>
        <taxon>Bacteria</taxon>
        <taxon>Pseudomonadati</taxon>
        <taxon>Pseudomonadota</taxon>
        <taxon>Betaproteobacteria</taxon>
        <taxon>Rhodocyclales</taxon>
        <taxon>Zoogloeaceae</taxon>
        <taxon>Parazoarcus</taxon>
    </lineage>
</organism>
<evidence type="ECO:0000256" key="15">
    <source>
        <dbReference type="SAM" id="Phobius"/>
    </source>
</evidence>
<accession>A0A2U8GPT0</accession>
<evidence type="ECO:0000313" key="19">
    <source>
        <dbReference type="Proteomes" id="UP000244930"/>
    </source>
</evidence>
<dbReference type="Pfam" id="PF00672">
    <property type="entry name" value="HAMP"/>
    <property type="match status" value="1"/>
</dbReference>
<dbReference type="Pfam" id="PF00512">
    <property type="entry name" value="HisKA"/>
    <property type="match status" value="1"/>
</dbReference>
<evidence type="ECO:0000256" key="9">
    <source>
        <dbReference type="ARBA" id="ARBA00022741"/>
    </source>
</evidence>
<dbReference type="EC" id="2.7.13.3" evidence="3"/>
<evidence type="ECO:0000256" key="2">
    <source>
        <dbReference type="ARBA" id="ARBA00004429"/>
    </source>
</evidence>
<evidence type="ECO:0000256" key="13">
    <source>
        <dbReference type="ARBA" id="ARBA00023012"/>
    </source>
</evidence>
<dbReference type="InterPro" id="IPR003594">
    <property type="entry name" value="HATPase_dom"/>
</dbReference>
<evidence type="ECO:0000259" key="17">
    <source>
        <dbReference type="PROSITE" id="PS50885"/>
    </source>
</evidence>
<evidence type="ECO:0000256" key="11">
    <source>
        <dbReference type="ARBA" id="ARBA00022840"/>
    </source>
</evidence>
<keyword evidence="5" id="KW-0997">Cell inner membrane</keyword>
<dbReference type="CDD" id="cd00075">
    <property type="entry name" value="HATPase"/>
    <property type="match status" value="1"/>
</dbReference>
<dbReference type="InterPro" id="IPR036097">
    <property type="entry name" value="HisK_dim/P_sf"/>
</dbReference>
<dbReference type="PRINTS" id="PR00344">
    <property type="entry name" value="BCTRLSENSOR"/>
</dbReference>
<keyword evidence="8 15" id="KW-0812">Transmembrane</keyword>
<feature type="transmembrane region" description="Helical" evidence="15">
    <location>
        <begin position="160"/>
        <end position="179"/>
    </location>
</feature>
<dbReference type="PANTHER" id="PTHR44936:SF5">
    <property type="entry name" value="SENSOR HISTIDINE KINASE ENVZ"/>
    <property type="match status" value="1"/>
</dbReference>
<evidence type="ECO:0000256" key="3">
    <source>
        <dbReference type="ARBA" id="ARBA00012438"/>
    </source>
</evidence>
<dbReference type="SMART" id="SM00387">
    <property type="entry name" value="HATPase_c"/>
    <property type="match status" value="1"/>
</dbReference>
<dbReference type="KEGG" id="acom:CEW83_09920"/>
<dbReference type="PROSITE" id="PS50885">
    <property type="entry name" value="HAMP"/>
    <property type="match status" value="1"/>
</dbReference>
<dbReference type="CDD" id="cd06225">
    <property type="entry name" value="HAMP"/>
    <property type="match status" value="1"/>
</dbReference>
<dbReference type="InterPro" id="IPR050980">
    <property type="entry name" value="2C_sensor_his_kinase"/>
</dbReference>
<dbReference type="Gene3D" id="1.10.287.130">
    <property type="match status" value="1"/>
</dbReference>
<dbReference type="Pfam" id="PF02518">
    <property type="entry name" value="HATPase_c"/>
    <property type="match status" value="1"/>
</dbReference>
<dbReference type="PANTHER" id="PTHR44936">
    <property type="entry name" value="SENSOR PROTEIN CREC"/>
    <property type="match status" value="1"/>
</dbReference>
<evidence type="ECO:0000256" key="5">
    <source>
        <dbReference type="ARBA" id="ARBA00022519"/>
    </source>
</evidence>
<feature type="domain" description="Histidine kinase" evidence="16">
    <location>
        <begin position="240"/>
        <end position="439"/>
    </location>
</feature>
<dbReference type="GO" id="GO:0005886">
    <property type="term" value="C:plasma membrane"/>
    <property type="evidence" value="ECO:0007669"/>
    <property type="project" value="UniProtKB-SubCell"/>
</dbReference>
<proteinExistence type="predicted"/>
<evidence type="ECO:0000256" key="12">
    <source>
        <dbReference type="ARBA" id="ARBA00022989"/>
    </source>
</evidence>
<evidence type="ECO:0000256" key="8">
    <source>
        <dbReference type="ARBA" id="ARBA00022692"/>
    </source>
</evidence>
<dbReference type="SMART" id="SM00388">
    <property type="entry name" value="HisKA"/>
    <property type="match status" value="1"/>
</dbReference>
<evidence type="ECO:0000256" key="10">
    <source>
        <dbReference type="ARBA" id="ARBA00022777"/>
    </source>
</evidence>
<keyword evidence="7" id="KW-0808">Transferase</keyword>
<dbReference type="SUPFAM" id="SSF47384">
    <property type="entry name" value="Homodimeric domain of signal transducing histidine kinase"/>
    <property type="match status" value="1"/>
</dbReference>
<evidence type="ECO:0000256" key="1">
    <source>
        <dbReference type="ARBA" id="ARBA00000085"/>
    </source>
</evidence>
<dbReference type="RefSeq" id="WP_108949196.1">
    <property type="nucleotide sequence ID" value="NZ_CP022187.1"/>
</dbReference>
<dbReference type="Gene3D" id="3.30.565.10">
    <property type="entry name" value="Histidine kinase-like ATPase, C-terminal domain"/>
    <property type="match status" value="1"/>
</dbReference>
<keyword evidence="9" id="KW-0547">Nucleotide-binding</keyword>
<dbReference type="SMART" id="SM00304">
    <property type="entry name" value="HAMP"/>
    <property type="match status" value="1"/>
</dbReference>
<keyword evidence="13" id="KW-0902">Two-component regulatory system</keyword>
<dbReference type="EMBL" id="CP022187">
    <property type="protein sequence ID" value="AWI75490.1"/>
    <property type="molecule type" value="Genomic_DNA"/>
</dbReference>
<dbReference type="GO" id="GO:0000155">
    <property type="term" value="F:phosphorelay sensor kinase activity"/>
    <property type="evidence" value="ECO:0007669"/>
    <property type="project" value="InterPro"/>
</dbReference>
<comment type="catalytic activity">
    <reaction evidence="1">
        <text>ATP + protein L-histidine = ADP + protein N-phospho-L-histidine.</text>
        <dbReference type="EC" id="2.7.13.3"/>
    </reaction>
</comment>
<protein>
    <recommendedName>
        <fullName evidence="3">histidine kinase</fullName>
        <ecNumber evidence="3">2.7.13.3</ecNumber>
    </recommendedName>
</protein>
<sequence length="440" mass="48863">MKLPWPRSLFSRLMLIWLAGITLVLAVSFILFVGERDRVGRNALFHGIAQEVAATADVLDRMPENERERWVDQLGRRRLRLSLRPLPDDLPPLPIEHPLLPALKEAMPEREVALFASRHGHEGRPSLFIALRLSDGSPLSIRMPGIRFAPDLRPPHPGQLISALLALIVGVSLLTWFSVRIATRPLSRMADAARALGEDPDRAPMDVRGPTEVASAAAAFNQMQQRIGEHVRERTRILAAISHDLQTPITRLRLRAEMVDDDALRAKVQSDLDAMQSLIREGLDYARSMEGSKDRQPIDLTRLLEALRDDAQDMGWTVTLTGRADRPFNGQVTALRRALWNLIENGVKFGGQVDVTLSGQPDHVEIRIRDHGPGLEEAELEKVFEPFYRTESSRNRETGGTGLGLAIARNLLRTQHGEVSLANHPEGGLEATVALSGTQA</sequence>
<comment type="subcellular location">
    <subcellularLocation>
        <location evidence="2">Cell inner membrane</location>
        <topology evidence="2">Multi-pass membrane protein</topology>
    </subcellularLocation>
</comment>
<dbReference type="InterPro" id="IPR004358">
    <property type="entry name" value="Sig_transdc_His_kin-like_C"/>
</dbReference>
<evidence type="ECO:0000256" key="4">
    <source>
        <dbReference type="ARBA" id="ARBA00022475"/>
    </source>
</evidence>
<keyword evidence="10 18" id="KW-0418">Kinase</keyword>
<evidence type="ECO:0000256" key="14">
    <source>
        <dbReference type="ARBA" id="ARBA00023136"/>
    </source>
</evidence>
<keyword evidence="12 15" id="KW-1133">Transmembrane helix</keyword>
<keyword evidence="6" id="KW-0597">Phosphoprotein</keyword>
<gene>
    <name evidence="18" type="ORF">CEW83_09920</name>
</gene>
<keyword evidence="11" id="KW-0067">ATP-binding</keyword>
<dbReference type="GO" id="GO:0005524">
    <property type="term" value="F:ATP binding"/>
    <property type="evidence" value="ECO:0007669"/>
    <property type="project" value="UniProtKB-KW"/>
</dbReference>
<feature type="transmembrane region" description="Helical" evidence="15">
    <location>
        <begin position="12"/>
        <end position="34"/>
    </location>
</feature>
<dbReference type="InterPro" id="IPR036890">
    <property type="entry name" value="HATPase_C_sf"/>
</dbReference>
<dbReference type="AlphaFoldDB" id="A0A2U8GPT0"/>
<dbReference type="CDD" id="cd00082">
    <property type="entry name" value="HisKA"/>
    <property type="match status" value="1"/>
</dbReference>
<keyword evidence="4" id="KW-1003">Cell membrane</keyword>
<name>A0A2U8GPT0_9RHOO</name>
<dbReference type="InterPro" id="IPR003660">
    <property type="entry name" value="HAMP_dom"/>
</dbReference>
<dbReference type="InterPro" id="IPR005467">
    <property type="entry name" value="His_kinase_dom"/>
</dbReference>
<dbReference type="PROSITE" id="PS50109">
    <property type="entry name" value="HIS_KIN"/>
    <property type="match status" value="1"/>
</dbReference>
<feature type="domain" description="HAMP" evidence="17">
    <location>
        <begin position="180"/>
        <end position="232"/>
    </location>
</feature>
<keyword evidence="14 15" id="KW-0472">Membrane</keyword>
<evidence type="ECO:0000259" key="16">
    <source>
        <dbReference type="PROSITE" id="PS50109"/>
    </source>
</evidence>
<dbReference type="Proteomes" id="UP000244930">
    <property type="component" value="Chromosome"/>
</dbReference>
<evidence type="ECO:0000256" key="7">
    <source>
        <dbReference type="ARBA" id="ARBA00022679"/>
    </source>
</evidence>
<reference evidence="18 19" key="1">
    <citation type="submission" date="2017-06" db="EMBL/GenBank/DDBJ databases">
        <title>Azoarcus.</title>
        <authorList>
            <person name="Woo J.-H."/>
            <person name="Kim H.-S."/>
        </authorList>
    </citation>
    <scope>NUCLEOTIDE SEQUENCE [LARGE SCALE GENOMIC DNA]</scope>
    <source>
        <strain evidence="18 19">TSPY31</strain>
    </source>
</reference>
<dbReference type="InterPro" id="IPR003661">
    <property type="entry name" value="HisK_dim/P_dom"/>
</dbReference>
<keyword evidence="19" id="KW-1185">Reference proteome</keyword>
<dbReference type="SUPFAM" id="SSF55874">
    <property type="entry name" value="ATPase domain of HSP90 chaperone/DNA topoisomerase II/histidine kinase"/>
    <property type="match status" value="1"/>
</dbReference>